<feature type="domain" description="HTH rpiR-type" evidence="1">
    <location>
        <begin position="13"/>
        <end position="89"/>
    </location>
</feature>
<evidence type="ECO:0000259" key="1">
    <source>
        <dbReference type="PROSITE" id="PS51071"/>
    </source>
</evidence>
<dbReference type="Pfam" id="PF01418">
    <property type="entry name" value="HTH_6"/>
    <property type="match status" value="1"/>
</dbReference>
<evidence type="ECO:0000313" key="3">
    <source>
        <dbReference type="Proteomes" id="UP000620262"/>
    </source>
</evidence>
<keyword evidence="3" id="KW-1185">Reference proteome</keyword>
<accession>A0ABR9IPS0</accession>
<name>A0ABR9IPS0_RHIVS</name>
<dbReference type="InterPro" id="IPR036388">
    <property type="entry name" value="WH-like_DNA-bd_sf"/>
</dbReference>
<reference evidence="2 3" key="1">
    <citation type="submission" date="2020-10" db="EMBL/GenBank/DDBJ databases">
        <title>Sequencing the genomes of 1000 actinobacteria strains.</title>
        <authorList>
            <person name="Klenk H.-P."/>
        </authorList>
    </citation>
    <scope>NUCLEOTIDE SEQUENCE [LARGE SCALE GENOMIC DNA]</scope>
    <source>
        <strain evidence="2 3">DSM 7307</strain>
    </source>
</reference>
<dbReference type="InterPro" id="IPR009057">
    <property type="entry name" value="Homeodomain-like_sf"/>
</dbReference>
<dbReference type="PANTHER" id="PTHR30514:SF18">
    <property type="entry name" value="RPIR-FAMILY TRANSCRIPTIONAL REGULATOR"/>
    <property type="match status" value="1"/>
</dbReference>
<comment type="caution">
    <text evidence="2">The sequence shown here is derived from an EMBL/GenBank/DDBJ whole genome shotgun (WGS) entry which is preliminary data.</text>
</comment>
<evidence type="ECO:0000313" key="2">
    <source>
        <dbReference type="EMBL" id="MBE1505160.1"/>
    </source>
</evidence>
<dbReference type="InterPro" id="IPR047640">
    <property type="entry name" value="RpiR-like"/>
</dbReference>
<dbReference type="PROSITE" id="PS51071">
    <property type="entry name" value="HTH_RPIR"/>
    <property type="match status" value="1"/>
</dbReference>
<dbReference type="GO" id="GO:0003677">
    <property type="term" value="F:DNA binding"/>
    <property type="evidence" value="ECO:0007669"/>
    <property type="project" value="UniProtKB-KW"/>
</dbReference>
<dbReference type="SUPFAM" id="SSF46689">
    <property type="entry name" value="Homeodomain-like"/>
    <property type="match status" value="1"/>
</dbReference>
<dbReference type="EMBL" id="JADBEC010000001">
    <property type="protein sequence ID" value="MBE1505160.1"/>
    <property type="molecule type" value="Genomic_DNA"/>
</dbReference>
<keyword evidence="2" id="KW-0238">DNA-binding</keyword>
<proteinExistence type="predicted"/>
<dbReference type="Gene3D" id="1.10.10.10">
    <property type="entry name" value="Winged helix-like DNA-binding domain superfamily/Winged helix DNA-binding domain"/>
    <property type="match status" value="1"/>
</dbReference>
<dbReference type="PANTHER" id="PTHR30514">
    <property type="entry name" value="GLUCOKINASE"/>
    <property type="match status" value="1"/>
</dbReference>
<organism evidence="2 3">
    <name type="scientific">Rhizobium viscosum</name>
    <name type="common">Arthrobacter viscosus</name>
    <dbReference type="NCBI Taxonomy" id="1673"/>
    <lineage>
        <taxon>Bacteria</taxon>
        <taxon>Pseudomonadati</taxon>
        <taxon>Pseudomonadota</taxon>
        <taxon>Alphaproteobacteria</taxon>
        <taxon>Hyphomicrobiales</taxon>
        <taxon>Rhizobiaceae</taxon>
        <taxon>Rhizobium/Agrobacterium group</taxon>
        <taxon>Rhizobium</taxon>
    </lineage>
</organism>
<sequence length="92" mass="10326">MQTVSMKADGDAFLSKAFWVSIHRDLPQRLDALARLAAERPDVFAFESSQKIAERCNVSQTSVIRFAHHLGFDGFAEMKQVFQQGLRAAAQK</sequence>
<protein>
    <submittedName>
        <fullName evidence="2">DNA-binding MurR/RpiR family transcriptional regulator</fullName>
    </submittedName>
</protein>
<dbReference type="Proteomes" id="UP000620262">
    <property type="component" value="Unassembled WGS sequence"/>
</dbReference>
<dbReference type="RefSeq" id="WP_183735421.1">
    <property type="nucleotide sequence ID" value="NZ_BAAAVL010000006.1"/>
</dbReference>
<dbReference type="InterPro" id="IPR000281">
    <property type="entry name" value="HTH_RpiR"/>
</dbReference>
<gene>
    <name evidence="2" type="ORF">H4W29_002341</name>
</gene>